<dbReference type="GO" id="GO:0006313">
    <property type="term" value="P:DNA transposition"/>
    <property type="evidence" value="ECO:0007669"/>
    <property type="project" value="InterPro"/>
</dbReference>
<dbReference type="RefSeq" id="WP_008858654.1">
    <property type="nucleotide sequence ID" value="NZ_JH591187.1"/>
</dbReference>
<sequence>MHERIEIGDRNEYIHPICCGLDVHKKSVFAAVFIYDNSDSPVKYYTAQFTTYPKDLKKMTDWIISKNCHDVCMESTGQYWHPIYDAAEEAGLHPLVSHPKYTKPLKGKKSDPADAKWIAKSYASGRVVASFIPSKEFRIMRSTIRYCQKIHNAMTGEKNRILNCLTGEGIKLDVVFSDVFGKTSRSIIDYMLNHPGEKFNVAPFIGKRCKTPIPVIQEAVAKASSVDISSLSKLKVAFSRLDRTVKDEAVLKQDVAERMKPYAHQLELIRTVPGFDRDPFTAMRVLAEIGPDMSVFPSARHLCSWAGVCPSHDSSAHKVKGRKISRAGKYLKPLLVNIARSVVRSKDHPEITSRFNRIKSRRGYMKAIIAICKMFLTAIWHILSKDEPYKTDGYMTAKKPKKAKRVMTRTQLAEYLASQGITVVD</sequence>
<dbReference type="EMBL" id="ADLT01000003">
    <property type="protein sequence ID" value="EHO63939.1"/>
    <property type="molecule type" value="Genomic_DNA"/>
</dbReference>
<dbReference type="HOGENOM" id="CLU_036902_11_0_9"/>
<accession>H1CXR0</accession>
<dbReference type="Proteomes" id="UP000003277">
    <property type="component" value="Unassembled WGS sequence"/>
</dbReference>
<dbReference type="STRING" id="742743.HMPREF9453_00148"/>
<dbReference type="PATRIC" id="fig|742743.3.peg.1034"/>
<reference evidence="4 5" key="1">
    <citation type="submission" date="2011-11" db="EMBL/GenBank/DDBJ databases">
        <title>The Genome Sequence of Dialister succinatiphilus YIT 11850.</title>
        <authorList>
            <consortium name="The Broad Institute Genome Sequencing Platform"/>
            <person name="Earl A."/>
            <person name="Ward D."/>
            <person name="Feldgarden M."/>
            <person name="Gevers D."/>
            <person name="Morotomi M."/>
            <person name="Young S.K."/>
            <person name="Zeng Q."/>
            <person name="Gargeya S."/>
            <person name="Fitzgerald M."/>
            <person name="Haas B."/>
            <person name="Abouelleil A."/>
            <person name="Alvarado L."/>
            <person name="Arachchi H.M."/>
            <person name="Berlin A."/>
            <person name="Brown A."/>
            <person name="Chapman S.B."/>
            <person name="Dunbar C."/>
            <person name="Gearin G."/>
            <person name="Goldberg J."/>
            <person name="Griggs A."/>
            <person name="Gujja S."/>
            <person name="Heiman D."/>
            <person name="Howarth C."/>
            <person name="Lui A."/>
            <person name="MacDonald P.J.P."/>
            <person name="Montmayeur A."/>
            <person name="Murphy C."/>
            <person name="Neiman D."/>
            <person name="Pearson M."/>
            <person name="Priest M."/>
            <person name="Roberts A."/>
            <person name="Saif S."/>
            <person name="Shea T."/>
            <person name="Sisk P."/>
            <person name="Stolte C."/>
            <person name="Sykes S."/>
            <person name="Wortman J."/>
            <person name="Nusbaum C."/>
            <person name="Birren B."/>
        </authorList>
    </citation>
    <scope>NUCLEOTIDE SEQUENCE [LARGE SCALE GENOMIC DNA]</scope>
    <source>
        <strain evidence="4 5">YIT 11850</strain>
    </source>
</reference>
<dbReference type="GO" id="GO:0004803">
    <property type="term" value="F:transposase activity"/>
    <property type="evidence" value="ECO:0007669"/>
    <property type="project" value="InterPro"/>
</dbReference>
<dbReference type="NCBIfam" id="NF033542">
    <property type="entry name" value="transpos_IS110"/>
    <property type="match status" value="1"/>
</dbReference>
<feature type="domain" description="Transposase IS110-like N-terminal" evidence="1">
    <location>
        <begin position="19"/>
        <end position="167"/>
    </location>
</feature>
<evidence type="ECO:0000313" key="4">
    <source>
        <dbReference type="EMBL" id="EHO63939.1"/>
    </source>
</evidence>
<dbReference type="PANTHER" id="PTHR33055:SF13">
    <property type="entry name" value="TRANSPOSASE"/>
    <property type="match status" value="1"/>
</dbReference>
<feature type="domain" description="Transposase IS116/IS110/IS902 C-terminal" evidence="2">
    <location>
        <begin position="267"/>
        <end position="350"/>
    </location>
</feature>
<organism evidence="4 5">
    <name type="scientific">Dialister succinatiphilus YIT 11850</name>
    <dbReference type="NCBI Taxonomy" id="742743"/>
    <lineage>
        <taxon>Bacteria</taxon>
        <taxon>Bacillati</taxon>
        <taxon>Bacillota</taxon>
        <taxon>Negativicutes</taxon>
        <taxon>Veillonellales</taxon>
        <taxon>Veillonellaceae</taxon>
        <taxon>Dialister</taxon>
    </lineage>
</organism>
<dbReference type="GO" id="GO:0003677">
    <property type="term" value="F:DNA binding"/>
    <property type="evidence" value="ECO:0007669"/>
    <property type="project" value="InterPro"/>
</dbReference>
<protein>
    <submittedName>
        <fullName evidence="4">Uncharacterized protein</fullName>
    </submittedName>
</protein>
<name>H1CXR0_9FIRM</name>
<keyword evidence="5" id="KW-1185">Reference proteome</keyword>
<dbReference type="EMBL" id="ADLT01000029">
    <property type="protein sequence ID" value="EHO63025.1"/>
    <property type="molecule type" value="Genomic_DNA"/>
</dbReference>
<dbReference type="PANTHER" id="PTHR33055">
    <property type="entry name" value="TRANSPOSASE FOR INSERTION SEQUENCE ELEMENT IS1111A"/>
    <property type="match status" value="1"/>
</dbReference>
<dbReference type="AlphaFoldDB" id="H1CXR0"/>
<dbReference type="InterPro" id="IPR002525">
    <property type="entry name" value="Transp_IS110-like_N"/>
</dbReference>
<dbReference type="InterPro" id="IPR003346">
    <property type="entry name" value="Transposase_20"/>
</dbReference>
<evidence type="ECO:0000259" key="2">
    <source>
        <dbReference type="Pfam" id="PF02371"/>
    </source>
</evidence>
<dbReference type="Pfam" id="PF01548">
    <property type="entry name" value="DEDD_Tnp_IS110"/>
    <property type="match status" value="1"/>
</dbReference>
<proteinExistence type="predicted"/>
<evidence type="ECO:0000259" key="1">
    <source>
        <dbReference type="Pfam" id="PF01548"/>
    </source>
</evidence>
<evidence type="ECO:0000313" key="3">
    <source>
        <dbReference type="EMBL" id="EHO63025.1"/>
    </source>
</evidence>
<evidence type="ECO:0000313" key="5">
    <source>
        <dbReference type="Proteomes" id="UP000003277"/>
    </source>
</evidence>
<gene>
    <name evidence="4" type="ORF">HMPREF9453_00148</name>
    <name evidence="3" type="ORF">HMPREF9453_01012</name>
</gene>
<dbReference type="Pfam" id="PF02371">
    <property type="entry name" value="Transposase_20"/>
    <property type="match status" value="1"/>
</dbReference>
<dbReference type="eggNOG" id="COG3547">
    <property type="taxonomic scope" value="Bacteria"/>
</dbReference>
<dbReference type="InterPro" id="IPR047650">
    <property type="entry name" value="Transpos_IS110"/>
</dbReference>
<comment type="caution">
    <text evidence="4">The sequence shown here is derived from an EMBL/GenBank/DDBJ whole genome shotgun (WGS) entry which is preliminary data.</text>
</comment>